<dbReference type="RefSeq" id="YP_008992056.1">
    <property type="nucleotide sequence ID" value="NC_018087.3"/>
</dbReference>
<keyword evidence="2" id="KW-1185">Reference proteome</keyword>
<dbReference type="EMBL" id="HQ698922">
    <property type="protein sequence ID" value="AHE63456.1"/>
    <property type="molecule type" value="Genomic_DNA"/>
</dbReference>
<proteinExistence type="predicted"/>
<accession>W0B455</accession>
<name>W0B455_9CAUD</name>
<evidence type="ECO:0000313" key="2">
    <source>
        <dbReference type="Proteomes" id="UP000204195"/>
    </source>
</evidence>
<dbReference type="KEGG" id="vg:18114134"/>
<sequence length="113" mass="13161">MTTLDQFICDEARKQISQYEKTFEAILNDVINNLMDQIRKNPFSTDFTVHLVKKEKWEPKLDHVVHYDADPNKLLFYLAHEGLSKISANASLRNSITVDKVIRIVLNNRMLSI</sequence>
<dbReference type="Proteomes" id="UP000204195">
    <property type="component" value="Segment"/>
</dbReference>
<reference evidence="1 2" key="1">
    <citation type="journal article" date="2012" name="BMC Microbiol.">
        <title>Isolation and characterization of ZZ1, a novel lytic phage that infects Acinetobacter baumannii clinical isolates.</title>
        <authorList>
            <person name="Jin J."/>
            <person name="Li Z.J."/>
            <person name="Wang S.W."/>
            <person name="Wang S.M."/>
            <person name="Huang D.H."/>
            <person name="Li Y.H."/>
            <person name="Ma Y.Y."/>
            <person name="Wang J."/>
            <person name="Liu F."/>
            <person name="Chen X.D."/>
            <person name="Li G.X."/>
            <person name="Wang X.T."/>
            <person name="Wang Z.Q."/>
            <person name="Zhao G.Q."/>
        </authorList>
    </citation>
    <scope>NUCLEOTIDE SEQUENCE [LARGE SCALE GENOMIC DNA]</scope>
</reference>
<gene>
    <name evidence="1" type="ORF">ZZ1p0097</name>
</gene>
<dbReference type="GeneID" id="18114134"/>
<organism evidence="1 2">
    <name type="scientific">Acinetobacter phage ZZ1</name>
    <dbReference type="NCBI Taxonomy" id="1049283"/>
    <lineage>
        <taxon>Viruses</taxon>
        <taxon>Duplodnaviria</taxon>
        <taxon>Heunggongvirae</taxon>
        <taxon>Uroviricota</taxon>
        <taxon>Caudoviricetes</taxon>
        <taxon>Pantevenvirales</taxon>
        <taxon>Straboviridae</taxon>
        <taxon>Twarogvirinae</taxon>
        <taxon>Zedzedvirus</taxon>
        <taxon>Zedzedvirus zz1</taxon>
    </lineage>
</organism>
<protein>
    <submittedName>
        <fullName evidence="1">Uncharacterized protein</fullName>
    </submittedName>
</protein>
<evidence type="ECO:0000313" key="1">
    <source>
        <dbReference type="EMBL" id="AHE63456.1"/>
    </source>
</evidence>